<comment type="catalytic activity">
    <reaction evidence="6">
        <text>cytidine(34) in tRNA(Ile2) + L-lysine + ATP = lysidine(34) in tRNA(Ile2) + AMP + diphosphate + H(+)</text>
        <dbReference type="Rhea" id="RHEA:43744"/>
        <dbReference type="Rhea" id="RHEA-COMP:10625"/>
        <dbReference type="Rhea" id="RHEA-COMP:10670"/>
        <dbReference type="ChEBI" id="CHEBI:15378"/>
        <dbReference type="ChEBI" id="CHEBI:30616"/>
        <dbReference type="ChEBI" id="CHEBI:32551"/>
        <dbReference type="ChEBI" id="CHEBI:33019"/>
        <dbReference type="ChEBI" id="CHEBI:82748"/>
        <dbReference type="ChEBI" id="CHEBI:83665"/>
        <dbReference type="ChEBI" id="CHEBI:456215"/>
        <dbReference type="EC" id="6.3.4.19"/>
    </reaction>
</comment>
<keyword evidence="2" id="KW-0436">Ligase</keyword>
<proteinExistence type="inferred from homology"/>
<dbReference type="InParanoid" id="A0A409VPJ0"/>
<dbReference type="InterPro" id="IPR011063">
    <property type="entry name" value="TilS/TtcA_N"/>
</dbReference>
<evidence type="ECO:0000256" key="5">
    <source>
        <dbReference type="ARBA" id="ARBA00022840"/>
    </source>
</evidence>
<dbReference type="InterPro" id="IPR012795">
    <property type="entry name" value="tRNA_Ile_lys_synt_N"/>
</dbReference>
<dbReference type="Gene3D" id="3.40.50.620">
    <property type="entry name" value="HUPs"/>
    <property type="match status" value="1"/>
</dbReference>
<evidence type="ECO:0000256" key="2">
    <source>
        <dbReference type="ARBA" id="ARBA00022598"/>
    </source>
</evidence>
<dbReference type="GO" id="GO:0005524">
    <property type="term" value="F:ATP binding"/>
    <property type="evidence" value="ECO:0007669"/>
    <property type="project" value="UniProtKB-KW"/>
</dbReference>
<dbReference type="SUPFAM" id="SSF52402">
    <property type="entry name" value="Adenine nucleotide alpha hydrolases-like"/>
    <property type="match status" value="1"/>
</dbReference>
<gene>
    <name evidence="8" type="ORF">CVT25_014065</name>
</gene>
<keyword evidence="5" id="KW-0067">ATP-binding</keyword>
<keyword evidence="3" id="KW-0819">tRNA processing</keyword>
<name>A0A409VPJ0_PSICY</name>
<evidence type="ECO:0000313" key="9">
    <source>
        <dbReference type="Proteomes" id="UP000283269"/>
    </source>
</evidence>
<reference evidence="8 9" key="1">
    <citation type="journal article" date="2018" name="Evol. Lett.">
        <title>Horizontal gene cluster transfer increased hallucinogenic mushroom diversity.</title>
        <authorList>
            <person name="Reynolds H.T."/>
            <person name="Vijayakumar V."/>
            <person name="Gluck-Thaler E."/>
            <person name="Korotkin H.B."/>
            <person name="Matheny P.B."/>
            <person name="Slot J.C."/>
        </authorList>
    </citation>
    <scope>NUCLEOTIDE SEQUENCE [LARGE SCALE GENOMIC DNA]</scope>
    <source>
        <strain evidence="8 9">2631</strain>
    </source>
</reference>
<evidence type="ECO:0000256" key="1">
    <source>
        <dbReference type="ARBA" id="ARBA00013267"/>
    </source>
</evidence>
<dbReference type="InterPro" id="IPR014729">
    <property type="entry name" value="Rossmann-like_a/b/a_fold"/>
</dbReference>
<dbReference type="CDD" id="cd01992">
    <property type="entry name" value="TilS_N"/>
    <property type="match status" value="1"/>
</dbReference>
<keyword evidence="9" id="KW-1185">Reference proteome</keyword>
<accession>A0A409VPJ0</accession>
<sequence length="563" mass="63824">MTARLIRPISSLEFSHMMQNATPPVGWSETIAVANSGGPDSVCLVFLINRYIKDRHGTKVANSFPKSLVSLTIDHDLQTSSVEMARHASRIAQSLGVQQVTKKLRWGEGMHPPKPGPNEKIEELARDMRYSTLMELMIGSNANSLALGHHCDDQVETMLMRLGRGSSQLGLGGMKPCRRWGMGTRNREPNSLHQVEEMRRWIVRPLLSVEKDRLLATCEQQKLEYVSDPTNFQPQLTIRNAIRHVINRGGLKKSEKNSTFRDFPSRISTQLTNINLAAAKEYKGTFDLASNIDHLREVSAKMSSSAQHIDRCVDDVIAKYKIPSPPGTFMISPLSLLDIGLPVVREALIYRVVRYASPEPWGSPRSELGRRKVSVERLLKHLSNFQQHRSRNNNSICVGSGVWWRLVSMVKGRLRSGIRNVDVSELAWIALRQPRSRSNNVSDPLRIDVTDTIIKARNAWLTHSISPMLEIIFDNRFILRFFVDRIPAPILKSMAQDGRIFIEPRRIWVMPQVALLDGENSTVIHTDISQEPFSADLRLGSEQYQIIKSHWITAHYFRPLTAI</sequence>
<evidence type="ECO:0000256" key="4">
    <source>
        <dbReference type="ARBA" id="ARBA00022741"/>
    </source>
</evidence>
<dbReference type="AlphaFoldDB" id="A0A409VPJ0"/>
<comment type="caution">
    <text evidence="8">The sequence shown here is derived from an EMBL/GenBank/DDBJ whole genome shotgun (WGS) entry which is preliminary data.</text>
</comment>
<dbReference type="PANTHER" id="PTHR43033">
    <property type="entry name" value="TRNA(ILE)-LYSIDINE SYNTHASE-RELATED"/>
    <property type="match status" value="1"/>
</dbReference>
<dbReference type="InterPro" id="IPR012094">
    <property type="entry name" value="tRNA_Ile_lys_synt"/>
</dbReference>
<keyword evidence="4" id="KW-0547">Nucleotide-binding</keyword>
<dbReference type="Proteomes" id="UP000283269">
    <property type="component" value="Unassembled WGS sequence"/>
</dbReference>
<dbReference type="EC" id="6.3.4.19" evidence="1"/>
<dbReference type="EMBL" id="NHYD01003963">
    <property type="protein sequence ID" value="PPQ68139.1"/>
    <property type="molecule type" value="Genomic_DNA"/>
</dbReference>
<dbReference type="NCBIfam" id="TIGR02432">
    <property type="entry name" value="lysidine_TilS_N"/>
    <property type="match status" value="1"/>
</dbReference>
<dbReference type="STRING" id="93625.A0A409VPJ0"/>
<evidence type="ECO:0000313" key="8">
    <source>
        <dbReference type="EMBL" id="PPQ68139.1"/>
    </source>
</evidence>
<feature type="domain" description="tRNA(Ile)-lysidine/2-thiocytidine synthase N-terminal" evidence="7">
    <location>
        <begin position="31"/>
        <end position="244"/>
    </location>
</feature>
<dbReference type="Pfam" id="PF01171">
    <property type="entry name" value="ATP_bind_3"/>
    <property type="match status" value="1"/>
</dbReference>
<dbReference type="HAMAP" id="MF_01161">
    <property type="entry name" value="tRNA_Ile_lys_synt"/>
    <property type="match status" value="1"/>
</dbReference>
<organism evidence="8 9">
    <name type="scientific">Psilocybe cyanescens</name>
    <dbReference type="NCBI Taxonomy" id="93625"/>
    <lineage>
        <taxon>Eukaryota</taxon>
        <taxon>Fungi</taxon>
        <taxon>Dikarya</taxon>
        <taxon>Basidiomycota</taxon>
        <taxon>Agaricomycotina</taxon>
        <taxon>Agaricomycetes</taxon>
        <taxon>Agaricomycetidae</taxon>
        <taxon>Agaricales</taxon>
        <taxon>Agaricineae</taxon>
        <taxon>Strophariaceae</taxon>
        <taxon>Psilocybe</taxon>
    </lineage>
</organism>
<evidence type="ECO:0000256" key="6">
    <source>
        <dbReference type="ARBA" id="ARBA00048539"/>
    </source>
</evidence>
<dbReference type="GO" id="GO:0008033">
    <property type="term" value="P:tRNA processing"/>
    <property type="evidence" value="ECO:0007669"/>
    <property type="project" value="UniProtKB-KW"/>
</dbReference>
<protein>
    <recommendedName>
        <fullName evidence="1">tRNA(Ile)-lysidine synthetase</fullName>
        <ecNumber evidence="1">6.3.4.19</ecNumber>
    </recommendedName>
</protein>
<dbReference type="GO" id="GO:0032267">
    <property type="term" value="F:tRNA(Ile)-lysidine synthase activity"/>
    <property type="evidence" value="ECO:0007669"/>
    <property type="project" value="UniProtKB-EC"/>
</dbReference>
<dbReference type="PANTHER" id="PTHR43033:SF1">
    <property type="entry name" value="TRNA(ILE)-LYSIDINE SYNTHASE-RELATED"/>
    <property type="match status" value="1"/>
</dbReference>
<evidence type="ECO:0000256" key="3">
    <source>
        <dbReference type="ARBA" id="ARBA00022694"/>
    </source>
</evidence>
<evidence type="ECO:0000259" key="7">
    <source>
        <dbReference type="Pfam" id="PF01171"/>
    </source>
</evidence>
<dbReference type="OrthoDB" id="434144at2759"/>